<feature type="compositionally biased region" description="Pro residues" evidence="2">
    <location>
        <begin position="279"/>
        <end position="293"/>
    </location>
</feature>
<reference evidence="3 4" key="1">
    <citation type="submission" date="2016-04" db="EMBL/GenBank/DDBJ databases">
        <authorList>
            <person name="Evans L.H."/>
            <person name="Alamgir A."/>
            <person name="Owens N."/>
            <person name="Weber N.D."/>
            <person name="Virtaneva K."/>
            <person name="Barbian K."/>
            <person name="Babar A."/>
            <person name="Rosenke K."/>
        </authorList>
    </citation>
    <scope>NUCLEOTIDE SEQUENCE [LARGE SCALE GENOMIC DNA]</scope>
    <source>
        <strain evidence="3 4">IFM 0406</strain>
    </source>
</reference>
<dbReference type="RefSeq" id="WP_067590005.1">
    <property type="nucleotide sequence ID" value="NZ_JABMCZ010000004.1"/>
</dbReference>
<gene>
    <name evidence="3" type="ORF">AWN90_31270</name>
</gene>
<dbReference type="PANTHER" id="PTHR31836">
    <property type="match status" value="1"/>
</dbReference>
<evidence type="ECO:0000256" key="2">
    <source>
        <dbReference type="SAM" id="MobiDB-lite"/>
    </source>
</evidence>
<dbReference type="CDD" id="cd22272">
    <property type="entry name" value="DPBB_EXLX1-like"/>
    <property type="match status" value="1"/>
</dbReference>
<dbReference type="PANTHER" id="PTHR31836:SF21">
    <property type="entry name" value="EXPANSIN-LIKE PROTEIN 7"/>
    <property type="match status" value="1"/>
</dbReference>
<evidence type="ECO:0008006" key="5">
    <source>
        <dbReference type="Google" id="ProtNLM"/>
    </source>
</evidence>
<name>A0A164MA03_9NOCA</name>
<sequence length="304" mass="31713">MHRVTQQQHIRAARPWLAAALLGAAVVTAVLWAMRPHAAACRTASTAVRSAPASAPALASPTTVPNPLAPNQIPGGEQRDAPEAAQARYYAFAPTVSCSFPNLPLDGYYVGVPTGEFAGGAECGSFVDLEGPLGAVRAEIVDRCPGCGPHQYDLSTAAYNRIADPRAGVAEIRLIRIHNPDPAPELTFRVQNGSSASWIGLLFADTGNALSRVEIRPDSGGPGHTLSRGPDNYWRISGAGPGPFTALLTDTDGHQAEVPGITVTPGQIQHTDIQLYRPPPPIQPTTAPPPVTTVPPAVSTAPCA</sequence>
<dbReference type="Gene3D" id="2.60.40.760">
    <property type="entry name" value="Expansin, cellulose-binding-like domain"/>
    <property type="match status" value="1"/>
</dbReference>
<dbReference type="Gene3D" id="2.40.40.10">
    <property type="entry name" value="RlpA-like domain"/>
    <property type="match status" value="1"/>
</dbReference>
<dbReference type="Proteomes" id="UP000076512">
    <property type="component" value="Unassembled WGS sequence"/>
</dbReference>
<evidence type="ECO:0000313" key="3">
    <source>
        <dbReference type="EMBL" id="KZM73175.1"/>
    </source>
</evidence>
<protein>
    <recommendedName>
        <fullName evidence="5">RlpA-like protein double-psi beta-barrel domain-containing protein</fullName>
    </recommendedName>
</protein>
<dbReference type="InterPro" id="IPR036908">
    <property type="entry name" value="RlpA-like_sf"/>
</dbReference>
<proteinExistence type="predicted"/>
<keyword evidence="1" id="KW-0732">Signal</keyword>
<dbReference type="InterPro" id="IPR049818">
    <property type="entry name" value="Expansin_EXLX1-like"/>
</dbReference>
<dbReference type="OrthoDB" id="5499927at2"/>
<dbReference type="EMBL" id="LWGR01000007">
    <property type="protein sequence ID" value="KZM73175.1"/>
    <property type="molecule type" value="Genomic_DNA"/>
</dbReference>
<dbReference type="InterPro" id="IPR051477">
    <property type="entry name" value="Expansin_CellWall"/>
</dbReference>
<dbReference type="STRING" id="455432.AWN90_31270"/>
<dbReference type="AlphaFoldDB" id="A0A164MA03"/>
<dbReference type="SUPFAM" id="SSF50685">
    <property type="entry name" value="Barwin-like endoglucanases"/>
    <property type="match status" value="1"/>
</dbReference>
<feature type="region of interest" description="Disordered" evidence="2">
    <location>
        <begin position="279"/>
        <end position="304"/>
    </location>
</feature>
<dbReference type="InterPro" id="IPR036749">
    <property type="entry name" value="Expansin_CBD_sf"/>
</dbReference>
<evidence type="ECO:0000256" key="1">
    <source>
        <dbReference type="ARBA" id="ARBA00022729"/>
    </source>
</evidence>
<dbReference type="SUPFAM" id="SSF49590">
    <property type="entry name" value="PHL pollen allergen"/>
    <property type="match status" value="1"/>
</dbReference>
<organism evidence="3 4">
    <name type="scientific">Nocardia terpenica</name>
    <dbReference type="NCBI Taxonomy" id="455432"/>
    <lineage>
        <taxon>Bacteria</taxon>
        <taxon>Bacillati</taxon>
        <taxon>Actinomycetota</taxon>
        <taxon>Actinomycetes</taxon>
        <taxon>Mycobacteriales</taxon>
        <taxon>Nocardiaceae</taxon>
        <taxon>Nocardia</taxon>
    </lineage>
</organism>
<evidence type="ECO:0000313" key="4">
    <source>
        <dbReference type="Proteomes" id="UP000076512"/>
    </source>
</evidence>
<accession>A0A164MA03</accession>
<dbReference type="NCBIfam" id="NF041144">
    <property type="entry name" value="expansin_EXLX1"/>
    <property type="match status" value="1"/>
</dbReference>
<feature type="compositionally biased region" description="Low complexity" evidence="2">
    <location>
        <begin position="294"/>
        <end position="304"/>
    </location>
</feature>
<keyword evidence="4" id="KW-1185">Reference proteome</keyword>
<comment type="caution">
    <text evidence="3">The sequence shown here is derived from an EMBL/GenBank/DDBJ whole genome shotgun (WGS) entry which is preliminary data.</text>
</comment>